<organism evidence="1 2">
    <name type="scientific">[Clostridium] ultunense Esp</name>
    <dbReference type="NCBI Taxonomy" id="1288971"/>
    <lineage>
        <taxon>Bacteria</taxon>
        <taxon>Bacillati</taxon>
        <taxon>Bacillota</taxon>
        <taxon>Tissierellia</taxon>
        <taxon>Tissierellales</taxon>
        <taxon>Tepidimicrobiaceae</taxon>
        <taxon>Schnuerera</taxon>
    </lineage>
</organism>
<accession>M1ZJG7</accession>
<proteinExistence type="predicted"/>
<dbReference type="HOGENOM" id="CLU_073785_0_1_9"/>
<keyword evidence="2" id="KW-1185">Reference proteome</keyword>
<dbReference type="EMBL" id="LT669839">
    <property type="protein sequence ID" value="SHD76809.1"/>
    <property type="molecule type" value="Genomic_DNA"/>
</dbReference>
<dbReference type="Pfam" id="PF11155">
    <property type="entry name" value="DUF2935"/>
    <property type="match status" value="2"/>
</dbReference>
<evidence type="ECO:0000313" key="1">
    <source>
        <dbReference type="EMBL" id="SHD76809.1"/>
    </source>
</evidence>
<sequence length="304" mass="35543">MLSRKEFIQMSLELNLFFGRIMKEHMILMEASLSVKNSNYILEADSIKKSFEDILREVIALSDKSISQEAIESNEFVTPFTLDAETITESLTGVCIDKDITTSELELVSDPDFSYTASLEGYVFDLNNRIINLVIEIIKFKEKVLAQFLECNLFIFIYPHMLEHLNREAKFYLKTLLDLQERRLVKKDILEKEIFWDHIMEDHAEFIRGFLDPTEEELLHKANDFAELFEKLLEKTKETSEEEICEITKENLKATKEIKEFKTASTKGLIACEIKSIMSPLLADHVLREANRYIRILKEYLKEC</sequence>
<protein>
    <recommendedName>
        <fullName evidence="3">DUF2935 domain-containing protein</fullName>
    </recommendedName>
</protein>
<dbReference type="SUPFAM" id="SSF158430">
    <property type="entry name" value="Bacillus cereus metalloprotein-like"/>
    <property type="match status" value="2"/>
</dbReference>
<evidence type="ECO:0000313" key="2">
    <source>
        <dbReference type="Proteomes" id="UP000245423"/>
    </source>
</evidence>
<reference evidence="1 2" key="1">
    <citation type="submission" date="2016-11" db="EMBL/GenBank/DDBJ databases">
        <authorList>
            <person name="Manzoor S."/>
        </authorList>
    </citation>
    <scope>NUCLEOTIDE SEQUENCE [LARGE SCALE GENOMIC DNA]</scope>
    <source>
        <strain evidence="1">Clostridium ultunense strain Esp</strain>
    </source>
</reference>
<gene>
    <name evidence="1" type="ORF">CUESP1_1441</name>
</gene>
<dbReference type="AlphaFoldDB" id="M1ZJG7"/>
<dbReference type="OrthoDB" id="1633927at2"/>
<evidence type="ECO:0008006" key="3">
    <source>
        <dbReference type="Google" id="ProtNLM"/>
    </source>
</evidence>
<dbReference type="RefSeq" id="WP_005584052.1">
    <property type="nucleotide sequence ID" value="NZ_LT669839.1"/>
</dbReference>
<name>M1ZJG7_9FIRM</name>
<dbReference type="Proteomes" id="UP000245423">
    <property type="component" value="Chromosome 1"/>
</dbReference>
<dbReference type="Gene3D" id="1.20.1260.120">
    <property type="entry name" value="Protein of unknown function DUF2935"/>
    <property type="match status" value="1"/>
</dbReference>
<dbReference type="InterPro" id="IPR021328">
    <property type="entry name" value="CotB-like"/>
</dbReference>